<dbReference type="Proteomes" id="UP000006241">
    <property type="component" value="Unassembled WGS sequence"/>
</dbReference>
<dbReference type="EMBL" id="ACHB01000034">
    <property type="protein sequence ID" value="EEI92938.1"/>
    <property type="molecule type" value="Genomic_DNA"/>
</dbReference>
<sequence>MGVPVISSLKQKNEYAIEAWLNSRNKVEVHYPDYTQEIVDNILNKYK</sequence>
<proteinExistence type="predicted"/>
<reference evidence="1 2" key="1">
    <citation type="submission" date="2009-01" db="EMBL/GenBank/DDBJ databases">
        <authorList>
            <person name="Qin X."/>
            <person name="Bachman B."/>
            <person name="Battles P."/>
            <person name="Bell A."/>
            <person name="Bess C."/>
            <person name="Bickham C."/>
            <person name="Chaboub L."/>
            <person name="Chen D."/>
            <person name="Coyle M."/>
            <person name="Deiros D.R."/>
            <person name="Dinh H."/>
            <person name="Forbes L."/>
            <person name="Fowler G."/>
            <person name="Francisco L."/>
            <person name="Fu Q."/>
            <person name="Gubbala S."/>
            <person name="Hale W."/>
            <person name="Han Y."/>
            <person name="Hemphill L."/>
            <person name="Highlander S.K."/>
            <person name="Hirani K."/>
            <person name="Hogues M."/>
            <person name="Jackson L."/>
            <person name="Jakkamsetti A."/>
            <person name="Javaid M."/>
            <person name="Jiang H."/>
            <person name="Korchina V."/>
            <person name="Kovar C."/>
            <person name="Lara F."/>
            <person name="Lee S."/>
            <person name="Mata R."/>
            <person name="Mathew T."/>
            <person name="Moen C."/>
            <person name="Morales K."/>
            <person name="Munidasa M."/>
            <person name="Nazareth L."/>
            <person name="Ngo R."/>
            <person name="Nguyen L."/>
            <person name="Okwuonu G."/>
            <person name="Ongeri F."/>
            <person name="Patil S."/>
            <person name="Petrosino J."/>
            <person name="Pham C."/>
            <person name="Pham P."/>
            <person name="Pu L.-L."/>
            <person name="Puazo M."/>
            <person name="Raj R."/>
            <person name="Reid J."/>
            <person name="Rouhana J."/>
            <person name="Saada N."/>
            <person name="Shang Y."/>
            <person name="Simmons D."/>
            <person name="Thornton R."/>
            <person name="Warren J."/>
            <person name="Weissenberger G."/>
            <person name="Zhang J."/>
            <person name="Zhang L."/>
            <person name="Zhou C."/>
            <person name="Zhu D."/>
            <person name="Muzny D."/>
            <person name="Worley K."/>
            <person name="Gibbs R."/>
        </authorList>
    </citation>
    <scope>NUCLEOTIDE SEQUENCE [LARGE SCALE GENOMIC DNA]</scope>
    <source>
        <strain evidence="1 2">ATCC 33300</strain>
    </source>
</reference>
<accession>C2FVU6</accession>
<comment type="caution">
    <text evidence="1">The sequence shown here is derived from an EMBL/GenBank/DDBJ whole genome shotgun (WGS) entry which is preliminary data.</text>
</comment>
<dbReference type="HOGENOM" id="CLU_3173337_0_0_10"/>
<dbReference type="AlphaFoldDB" id="C2FVU6"/>
<protein>
    <submittedName>
        <fullName evidence="1">Uncharacterized protein</fullName>
    </submittedName>
</protein>
<name>C2FVU6_SPHSI</name>
<gene>
    <name evidence="1" type="ORF">HMPREF0765_1452</name>
</gene>
<organism evidence="1 2">
    <name type="scientific">Sphingobacterium spiritivorum ATCC 33300</name>
    <dbReference type="NCBI Taxonomy" id="525372"/>
    <lineage>
        <taxon>Bacteria</taxon>
        <taxon>Pseudomonadati</taxon>
        <taxon>Bacteroidota</taxon>
        <taxon>Sphingobacteriia</taxon>
        <taxon>Sphingobacteriales</taxon>
        <taxon>Sphingobacteriaceae</taxon>
        <taxon>Sphingobacterium</taxon>
    </lineage>
</organism>
<evidence type="ECO:0000313" key="2">
    <source>
        <dbReference type="Proteomes" id="UP000006241"/>
    </source>
</evidence>
<evidence type="ECO:0000313" key="1">
    <source>
        <dbReference type="EMBL" id="EEI92938.1"/>
    </source>
</evidence>